<feature type="compositionally biased region" description="Polar residues" evidence="1">
    <location>
        <begin position="150"/>
        <end position="223"/>
    </location>
</feature>
<feature type="region of interest" description="Disordered" evidence="1">
    <location>
        <begin position="341"/>
        <end position="370"/>
    </location>
</feature>
<feature type="region of interest" description="Disordered" evidence="1">
    <location>
        <begin position="1"/>
        <end position="231"/>
    </location>
</feature>
<feature type="compositionally biased region" description="Polar residues" evidence="1">
    <location>
        <begin position="46"/>
        <end position="61"/>
    </location>
</feature>
<name>E0VA10_PEDHC</name>
<dbReference type="EnsemblMetazoa" id="PHUM025310-RA">
    <property type="protein sequence ID" value="PHUM025310-PA"/>
    <property type="gene ID" value="PHUM025310"/>
</dbReference>
<reference evidence="2" key="1">
    <citation type="submission" date="2007-04" db="EMBL/GenBank/DDBJ databases">
        <title>Annotation of Pediculus humanus corporis strain USDA.</title>
        <authorList>
            <person name="Kirkness E."/>
            <person name="Hannick L."/>
            <person name="Hass B."/>
            <person name="Bruggner R."/>
            <person name="Lawson D."/>
            <person name="Bidwell S."/>
            <person name="Joardar V."/>
            <person name="Caler E."/>
            <person name="Walenz B."/>
            <person name="Inman J."/>
            <person name="Schobel S."/>
            <person name="Galinsky K."/>
            <person name="Amedeo P."/>
            <person name="Strausberg R."/>
        </authorList>
    </citation>
    <scope>NUCLEOTIDE SEQUENCE</scope>
    <source>
        <strain evidence="2">USDA</strain>
    </source>
</reference>
<organism>
    <name type="scientific">Pediculus humanus subsp. corporis</name>
    <name type="common">Body louse</name>
    <dbReference type="NCBI Taxonomy" id="121224"/>
    <lineage>
        <taxon>Eukaryota</taxon>
        <taxon>Metazoa</taxon>
        <taxon>Ecdysozoa</taxon>
        <taxon>Arthropoda</taxon>
        <taxon>Hexapoda</taxon>
        <taxon>Insecta</taxon>
        <taxon>Pterygota</taxon>
        <taxon>Neoptera</taxon>
        <taxon>Paraneoptera</taxon>
        <taxon>Psocodea</taxon>
        <taxon>Troctomorpha</taxon>
        <taxon>Phthiraptera</taxon>
        <taxon>Anoplura</taxon>
        <taxon>Pediculidae</taxon>
        <taxon>Pediculus</taxon>
    </lineage>
</organism>
<reference evidence="3" key="3">
    <citation type="submission" date="2020-05" db="UniProtKB">
        <authorList>
            <consortium name="EnsemblMetazoa"/>
        </authorList>
    </citation>
    <scope>IDENTIFICATION</scope>
    <source>
        <strain evidence="3">USDA</strain>
    </source>
</reference>
<evidence type="ECO:0000313" key="3">
    <source>
        <dbReference type="EnsemblMetazoa" id="PHUM025310-PA"/>
    </source>
</evidence>
<feature type="compositionally biased region" description="Basic and acidic residues" evidence="1">
    <location>
        <begin position="275"/>
        <end position="289"/>
    </location>
</feature>
<feature type="compositionally biased region" description="Basic residues" evidence="1">
    <location>
        <begin position="36"/>
        <end position="45"/>
    </location>
</feature>
<feature type="compositionally biased region" description="Basic and acidic residues" evidence="1">
    <location>
        <begin position="97"/>
        <end position="120"/>
    </location>
</feature>
<dbReference type="InParanoid" id="E0VA10"/>
<feature type="compositionally biased region" description="Basic and acidic residues" evidence="1">
    <location>
        <begin position="131"/>
        <end position="148"/>
    </location>
</feature>
<dbReference type="EMBL" id="DS235004">
    <property type="protein sequence ID" value="EEB10216.1"/>
    <property type="molecule type" value="Genomic_DNA"/>
</dbReference>
<feature type="compositionally biased region" description="Polar residues" evidence="1">
    <location>
        <begin position="341"/>
        <end position="353"/>
    </location>
</feature>
<dbReference type="RefSeq" id="XP_002422954.1">
    <property type="nucleotide sequence ID" value="XM_002422909.1"/>
</dbReference>
<gene>
    <name evidence="3" type="primary">8238835</name>
    <name evidence="2" type="ORF">Phum_PHUM025310</name>
</gene>
<feature type="compositionally biased region" description="Basic and acidic residues" evidence="1">
    <location>
        <begin position="65"/>
        <end position="88"/>
    </location>
</feature>
<reference evidence="2" key="2">
    <citation type="submission" date="2007-04" db="EMBL/GenBank/DDBJ databases">
        <title>The genome of the human body louse.</title>
        <authorList>
            <consortium name="The Human Body Louse Genome Consortium"/>
            <person name="Kirkness E."/>
            <person name="Walenz B."/>
            <person name="Hass B."/>
            <person name="Bruggner R."/>
            <person name="Strausberg R."/>
        </authorList>
    </citation>
    <scope>NUCLEOTIDE SEQUENCE</scope>
    <source>
        <strain evidence="2">USDA</strain>
    </source>
</reference>
<accession>E0VA10</accession>
<evidence type="ECO:0000256" key="1">
    <source>
        <dbReference type="SAM" id="MobiDB-lite"/>
    </source>
</evidence>
<evidence type="ECO:0000313" key="2">
    <source>
        <dbReference type="EMBL" id="EEB10216.1"/>
    </source>
</evidence>
<dbReference type="KEGG" id="phu:Phum_PHUM025310"/>
<dbReference type="HOGENOM" id="CLU_567800_0_0_1"/>
<protein>
    <submittedName>
        <fullName evidence="2 3">Uncharacterized protein</fullName>
    </submittedName>
</protein>
<dbReference type="VEuPathDB" id="VectorBase:PHUM025310"/>
<dbReference type="EMBL" id="AAZO01000303">
    <property type="status" value="NOT_ANNOTATED_CDS"/>
    <property type="molecule type" value="Genomic_DNA"/>
</dbReference>
<dbReference type="Proteomes" id="UP000009046">
    <property type="component" value="Unassembled WGS sequence"/>
</dbReference>
<evidence type="ECO:0000313" key="4">
    <source>
        <dbReference type="Proteomes" id="UP000009046"/>
    </source>
</evidence>
<feature type="region of interest" description="Disordered" evidence="1">
    <location>
        <begin position="272"/>
        <end position="306"/>
    </location>
</feature>
<dbReference type="CTD" id="8238835"/>
<dbReference type="GeneID" id="8238835"/>
<sequence>METIKKRSESPSVKKGKVQEVSSFENIEEITEQVKTKKKNLRSKQKSQVNGKNNGDSLNAVNKNESNKKESNAKSPEKNGQDATKKDVPPAANNVDSVKENLESKNDNEKTEESVTKDVITESPTNSENHTVSKSEIQDVGKVHKDGNDFCSSTTSTETENGANNTSNGLNDSTNVENTCVNKTSESENAVTDTLNSSKNSDTCEVSVTPVNGESIPDLSSTKGSEKNAIDSDEDSFYEVVVESSKDKQCIASSDAINNDEKSVVMSNTCSSVTIDRKSSSPANKEKQNSEISSSKKINDSPMSKMDGKSYIHPYLGKISGRPGIRRGSNLLDVSTNGHDVFTPQNKGPSLSDSFRVKSDPPRLNQVDTPENLGLKKYKGKRCLNINDDFDYDDDAFAVKRQKLDDKQINKTGFLGSVLWSPFKKKHSLHLVDDETTRLSETQSKLSKFLIDMGENNPPWISLKLSINHIFQRRLIAHFFF</sequence>
<dbReference type="AlphaFoldDB" id="E0VA10"/>
<proteinExistence type="predicted"/>
<keyword evidence="4" id="KW-1185">Reference proteome</keyword>